<evidence type="ECO:0000313" key="2">
    <source>
        <dbReference type="EMBL" id="TAA26575.1"/>
    </source>
</evidence>
<comment type="caution">
    <text evidence="2">The sequence shown here is derived from an EMBL/GenBank/DDBJ whole genome shotgun (WGS) entry which is preliminary data.</text>
</comment>
<accession>A0A4Q8LDD4</accession>
<dbReference type="AlphaFoldDB" id="A0A4Q8LDD4"/>
<dbReference type="Pfam" id="PF05449">
    <property type="entry name" value="Phage_holin_3_7"/>
    <property type="match status" value="1"/>
</dbReference>
<reference evidence="2 3" key="1">
    <citation type="submission" date="2019-02" db="EMBL/GenBank/DDBJ databases">
        <title>WGS of Pseudoxanthomonas species novum from clinical isolates.</title>
        <authorList>
            <person name="Bernier A.-M."/>
            <person name="Bernard K."/>
            <person name="Vachon A."/>
        </authorList>
    </citation>
    <scope>NUCLEOTIDE SEQUENCE [LARGE SCALE GENOMIC DNA]</scope>
    <source>
        <strain evidence="2 3">NML171200</strain>
    </source>
</reference>
<gene>
    <name evidence="2" type="ORF">EA660_04910</name>
</gene>
<evidence type="ECO:0000256" key="1">
    <source>
        <dbReference type="SAM" id="Phobius"/>
    </source>
</evidence>
<dbReference type="EMBL" id="SHMC01000002">
    <property type="protein sequence ID" value="TAA26575.1"/>
    <property type="molecule type" value="Genomic_DNA"/>
</dbReference>
<keyword evidence="1" id="KW-0812">Transmembrane</keyword>
<dbReference type="InterPro" id="IPR008473">
    <property type="entry name" value="Phage_holin_3_7"/>
</dbReference>
<protein>
    <submittedName>
        <fullName evidence="2">Phage holin family protein</fullName>
    </submittedName>
</protein>
<organism evidence="2 3">
    <name type="scientific">Pseudoxanthomonas winnipegensis</name>
    <dbReference type="NCBI Taxonomy" id="2480810"/>
    <lineage>
        <taxon>Bacteria</taxon>
        <taxon>Pseudomonadati</taxon>
        <taxon>Pseudomonadota</taxon>
        <taxon>Gammaproteobacteria</taxon>
        <taxon>Lysobacterales</taxon>
        <taxon>Lysobacteraceae</taxon>
        <taxon>Pseudoxanthomonas</taxon>
    </lineage>
</organism>
<evidence type="ECO:0000313" key="3">
    <source>
        <dbReference type="Proteomes" id="UP000292627"/>
    </source>
</evidence>
<dbReference type="OrthoDB" id="6942963at2"/>
<feature type="transmembrane region" description="Helical" evidence="1">
    <location>
        <begin position="35"/>
        <end position="58"/>
    </location>
</feature>
<name>A0A4Q8LDD4_9GAMM</name>
<feature type="transmembrane region" description="Helical" evidence="1">
    <location>
        <begin position="6"/>
        <end position="23"/>
    </location>
</feature>
<keyword evidence="1" id="KW-0472">Membrane</keyword>
<feature type="transmembrane region" description="Helical" evidence="1">
    <location>
        <begin position="64"/>
        <end position="82"/>
    </location>
</feature>
<dbReference type="RefSeq" id="WP_130550451.1">
    <property type="nucleotide sequence ID" value="NZ_SHMC01000002.1"/>
</dbReference>
<proteinExistence type="predicted"/>
<dbReference type="Proteomes" id="UP000292627">
    <property type="component" value="Unassembled WGS sequence"/>
</dbReference>
<keyword evidence="1" id="KW-1133">Transmembrane helix</keyword>
<sequence length="92" mass="10044">MRDLITVLTLALNAGICLRLLTYRSGPETRHRRSVGVLAWVLIASTGCNALQILTVGYAAQGNVWQLGVLAVLLVLAFRANGNVARLLRMER</sequence>